<reference evidence="2" key="1">
    <citation type="submission" date="2021-12" db="EMBL/GenBank/DDBJ databases">
        <authorList>
            <person name="King R."/>
        </authorList>
    </citation>
    <scope>NUCLEOTIDE SEQUENCE</scope>
</reference>
<dbReference type="InterPro" id="IPR004012">
    <property type="entry name" value="Run_dom"/>
</dbReference>
<organism evidence="2 3">
    <name type="scientific">Bemisia tabaci</name>
    <name type="common">Sweetpotato whitefly</name>
    <name type="synonym">Aleurodes tabaci</name>
    <dbReference type="NCBI Taxonomy" id="7038"/>
    <lineage>
        <taxon>Eukaryota</taxon>
        <taxon>Metazoa</taxon>
        <taxon>Ecdysozoa</taxon>
        <taxon>Arthropoda</taxon>
        <taxon>Hexapoda</taxon>
        <taxon>Insecta</taxon>
        <taxon>Pterygota</taxon>
        <taxon>Neoptera</taxon>
        <taxon>Paraneoptera</taxon>
        <taxon>Hemiptera</taxon>
        <taxon>Sternorrhyncha</taxon>
        <taxon>Aleyrodoidea</taxon>
        <taxon>Aleyrodidae</taxon>
        <taxon>Aleyrodinae</taxon>
        <taxon>Bemisia</taxon>
    </lineage>
</organism>
<dbReference type="Gene3D" id="2.30.29.30">
    <property type="entry name" value="Pleckstrin-homology domain (PH domain)/Phosphotyrosine-binding domain (PTB)"/>
    <property type="match status" value="1"/>
</dbReference>
<name>A0A9P0AC78_BEMTA</name>
<dbReference type="PANTHER" id="PTHR46753:SF3">
    <property type="entry name" value="PDZ DOMAIN-CONTAINING PROTEIN"/>
    <property type="match status" value="1"/>
</dbReference>
<dbReference type="InterPro" id="IPR006020">
    <property type="entry name" value="PTB/PI_dom"/>
</dbReference>
<dbReference type="CDD" id="cd17682">
    <property type="entry name" value="RUN_RUFY4_like"/>
    <property type="match status" value="1"/>
</dbReference>
<dbReference type="SUPFAM" id="SSF50729">
    <property type="entry name" value="PH domain-like"/>
    <property type="match status" value="1"/>
</dbReference>
<dbReference type="SUPFAM" id="SSF140741">
    <property type="entry name" value="RUN domain-like"/>
    <property type="match status" value="1"/>
</dbReference>
<dbReference type="Proteomes" id="UP001152759">
    <property type="component" value="Chromosome 4"/>
</dbReference>
<accession>A0A9P0AC78</accession>
<dbReference type="AlphaFoldDB" id="A0A9P0AC78"/>
<gene>
    <name evidence="2" type="ORF">BEMITA_LOCUS7590</name>
</gene>
<dbReference type="PANTHER" id="PTHR46753">
    <property type="entry name" value="FYVE AND COILED-COIL DOMAIN-CONTAINING PROTEIN 1"/>
    <property type="match status" value="1"/>
</dbReference>
<dbReference type="SUPFAM" id="SSF50156">
    <property type="entry name" value="PDZ domain-like"/>
    <property type="match status" value="1"/>
</dbReference>
<dbReference type="KEGG" id="btab:109036904"/>
<proteinExistence type="predicted"/>
<dbReference type="InterPro" id="IPR037213">
    <property type="entry name" value="Run_dom_sf"/>
</dbReference>
<evidence type="ECO:0000313" key="2">
    <source>
        <dbReference type="EMBL" id="CAH0388690.1"/>
    </source>
</evidence>
<dbReference type="EMBL" id="OU963865">
    <property type="protein sequence ID" value="CAH0388690.1"/>
    <property type="molecule type" value="Genomic_DNA"/>
</dbReference>
<dbReference type="InterPro" id="IPR011993">
    <property type="entry name" value="PH-like_dom_sf"/>
</dbReference>
<dbReference type="InterPro" id="IPR036034">
    <property type="entry name" value="PDZ_sf"/>
</dbReference>
<dbReference type="PROSITE" id="PS50826">
    <property type="entry name" value="RUN"/>
    <property type="match status" value="1"/>
</dbReference>
<evidence type="ECO:0000259" key="1">
    <source>
        <dbReference type="PROSITE" id="PS50826"/>
    </source>
</evidence>
<evidence type="ECO:0000313" key="3">
    <source>
        <dbReference type="Proteomes" id="UP001152759"/>
    </source>
</evidence>
<dbReference type="Gene3D" id="1.20.58.900">
    <property type="match status" value="1"/>
</dbReference>
<dbReference type="Pfam" id="PF02759">
    <property type="entry name" value="RUN"/>
    <property type="match status" value="1"/>
</dbReference>
<protein>
    <recommendedName>
        <fullName evidence="1">RUN domain-containing protein</fullName>
    </recommendedName>
</protein>
<sequence length="425" mass="47992">MSVSDPLLKELKGHTLMLTKAASPINDENSNLEAFCQCLEKIFQKGLITQHNALGFYKSPESWDWLRKVGCKRGPYSYQSSVSFVNECTKVTSSRGRLRLLIRMCLNQRCIHVPIQLLNELEESLKYYQSRQSIIGDEVLREIFLSVLRLCSRLQFKLNVSNARFLDETWILPVYRKLQLVPCKELGVSVLFINSRAVVVDVQEESVASEDDNICVGDIIDELNDFCIDSSQVGNLQNIMRHHTNQPISICLIKPVLNNAIYPPMMSLLCQANLDPVSIQYGKSSVSNLSRTPSRNRAGHCVRYIGNISTGDNGDVKRIHSAIDSTLNRCGELVGVSCWFDCLELEVQVTCQETNEVLLKHSYTEISSCGRTVNRPNYFAYIAGNTLLSLSKQFTCYVFSMNDVSEIDTILQNIGQGFRRTNFAV</sequence>
<feature type="domain" description="RUN" evidence="1">
    <location>
        <begin position="26"/>
        <end position="163"/>
    </location>
</feature>
<keyword evidence="3" id="KW-1185">Reference proteome</keyword>
<dbReference type="Pfam" id="PF00640">
    <property type="entry name" value="PID"/>
    <property type="match status" value="1"/>
</dbReference>